<feature type="region of interest" description="Disordered" evidence="7">
    <location>
        <begin position="50"/>
        <end position="90"/>
    </location>
</feature>
<dbReference type="SMART" id="SM00717">
    <property type="entry name" value="SANT"/>
    <property type="match status" value="1"/>
</dbReference>
<feature type="domain" description="SANT" evidence="9">
    <location>
        <begin position="193"/>
        <end position="245"/>
    </location>
</feature>
<gene>
    <name evidence="10" type="ORF">KC01_LOCUS22792</name>
</gene>
<feature type="compositionally biased region" description="Polar residues" evidence="7">
    <location>
        <begin position="53"/>
        <end position="62"/>
    </location>
</feature>
<evidence type="ECO:0008006" key="12">
    <source>
        <dbReference type="Google" id="ProtNLM"/>
    </source>
</evidence>
<dbReference type="GO" id="GO:0003714">
    <property type="term" value="F:transcription corepressor activity"/>
    <property type="evidence" value="ECO:0007669"/>
    <property type="project" value="TreeGrafter"/>
</dbReference>
<evidence type="ECO:0000256" key="2">
    <source>
        <dbReference type="ARBA" id="ARBA00022491"/>
    </source>
</evidence>
<keyword evidence="3" id="KW-0597">Phosphoprotein</keyword>
<dbReference type="InterPro" id="IPR001005">
    <property type="entry name" value="SANT/Myb"/>
</dbReference>
<evidence type="ECO:0000256" key="5">
    <source>
        <dbReference type="ARBA" id="ARBA00023163"/>
    </source>
</evidence>
<dbReference type="FunFam" id="4.10.1240.50:FF:000005">
    <property type="entry name" value="Mesoderm induction early response protein 3"/>
    <property type="match status" value="1"/>
</dbReference>
<dbReference type="GO" id="GO:0032991">
    <property type="term" value="C:protein-containing complex"/>
    <property type="evidence" value="ECO:0007669"/>
    <property type="project" value="UniProtKB-ARBA"/>
</dbReference>
<evidence type="ECO:0000313" key="11">
    <source>
        <dbReference type="Proteomes" id="UP001497482"/>
    </source>
</evidence>
<sequence length="324" mass="36836">MEMAAQAPTASESLEQLLALYRFTEKESCHRAASLPHSVLHKGFVPQEDGGLSVTSNASDQHNPPHGDVKGIFEDEDSDEESDDDSIPSNEEHKAIMVGSMYQAKIPPLCPNACADREFKCQDQLLWSPGNLPVKEVEEFLLKIKKQQSQQEMDAFSGSLRDNEQALYELVKCNFNAEEALRRFHFNVKVINEEFCGWSEEECRNFEHGYRAYGKNFHLIQANKVRTRSVGECVHYYYMWKKSDRHEYFTQQSTRLSRKKYSLQIMEDGDHDGEGVDQESRSNAPGQTRGGEAATAQKNSSLSFKAMKWSTQATESRLGLQMVT</sequence>
<evidence type="ECO:0000259" key="9">
    <source>
        <dbReference type="PROSITE" id="PS51293"/>
    </source>
</evidence>
<reference evidence="10 11" key="1">
    <citation type="submission" date="2024-04" db="EMBL/GenBank/DDBJ databases">
        <authorList>
            <person name="Waldvogel A.-M."/>
            <person name="Schoenle A."/>
        </authorList>
    </citation>
    <scope>NUCLEOTIDE SEQUENCE [LARGE SCALE GENOMIC DNA]</scope>
</reference>
<dbReference type="PROSITE" id="PS51156">
    <property type="entry name" value="ELM2"/>
    <property type="match status" value="1"/>
</dbReference>
<keyword evidence="4" id="KW-0805">Transcription regulation</keyword>
<evidence type="ECO:0000256" key="7">
    <source>
        <dbReference type="SAM" id="MobiDB-lite"/>
    </source>
</evidence>
<dbReference type="EMBL" id="OZ035824">
    <property type="protein sequence ID" value="CAL1593761.1"/>
    <property type="molecule type" value="Genomic_DNA"/>
</dbReference>
<name>A0AAV2KUQ9_KNICA</name>
<keyword evidence="11" id="KW-1185">Reference proteome</keyword>
<dbReference type="GO" id="GO:0005654">
    <property type="term" value="C:nucleoplasm"/>
    <property type="evidence" value="ECO:0007669"/>
    <property type="project" value="TreeGrafter"/>
</dbReference>
<organism evidence="10 11">
    <name type="scientific">Knipowitschia caucasica</name>
    <name type="common">Caucasian dwarf goby</name>
    <name type="synonym">Pomatoschistus caucasicus</name>
    <dbReference type="NCBI Taxonomy" id="637954"/>
    <lineage>
        <taxon>Eukaryota</taxon>
        <taxon>Metazoa</taxon>
        <taxon>Chordata</taxon>
        <taxon>Craniata</taxon>
        <taxon>Vertebrata</taxon>
        <taxon>Euteleostomi</taxon>
        <taxon>Actinopterygii</taxon>
        <taxon>Neopterygii</taxon>
        <taxon>Teleostei</taxon>
        <taxon>Neoteleostei</taxon>
        <taxon>Acanthomorphata</taxon>
        <taxon>Gobiaria</taxon>
        <taxon>Gobiiformes</taxon>
        <taxon>Gobioidei</taxon>
        <taxon>Gobiidae</taxon>
        <taxon>Gobiinae</taxon>
        <taxon>Knipowitschia</taxon>
    </lineage>
</organism>
<comment type="subcellular location">
    <subcellularLocation>
        <location evidence="1">Nucleus</location>
    </subcellularLocation>
</comment>
<dbReference type="PANTHER" id="PTHR10865:SF27">
    <property type="entry name" value="MESODERM INDUCTION EARLY RESPONSE PROTEIN 2"/>
    <property type="match status" value="1"/>
</dbReference>
<dbReference type="Pfam" id="PF00249">
    <property type="entry name" value="Myb_DNA-binding"/>
    <property type="match status" value="1"/>
</dbReference>
<dbReference type="Proteomes" id="UP001497482">
    <property type="component" value="Chromosome 2"/>
</dbReference>
<dbReference type="SMART" id="SM01189">
    <property type="entry name" value="ELM2"/>
    <property type="match status" value="1"/>
</dbReference>
<dbReference type="AlphaFoldDB" id="A0AAV2KUQ9"/>
<dbReference type="Gene3D" id="4.10.1240.50">
    <property type="match status" value="1"/>
</dbReference>
<dbReference type="InterPro" id="IPR000949">
    <property type="entry name" value="ELM2_dom"/>
</dbReference>
<dbReference type="GO" id="GO:0000122">
    <property type="term" value="P:negative regulation of transcription by RNA polymerase II"/>
    <property type="evidence" value="ECO:0007669"/>
    <property type="project" value="TreeGrafter"/>
</dbReference>
<feature type="domain" description="ELM2" evidence="8">
    <location>
        <begin position="94"/>
        <end position="188"/>
    </location>
</feature>
<keyword evidence="6" id="KW-0539">Nucleus</keyword>
<dbReference type="SUPFAM" id="SSF46689">
    <property type="entry name" value="Homeodomain-like"/>
    <property type="match status" value="1"/>
</dbReference>
<feature type="compositionally biased region" description="Basic and acidic residues" evidence="7">
    <location>
        <begin position="63"/>
        <end position="73"/>
    </location>
</feature>
<evidence type="ECO:0000256" key="1">
    <source>
        <dbReference type="ARBA" id="ARBA00004123"/>
    </source>
</evidence>
<dbReference type="Gene3D" id="1.10.10.60">
    <property type="entry name" value="Homeodomain-like"/>
    <property type="match status" value="1"/>
</dbReference>
<dbReference type="Pfam" id="PF01448">
    <property type="entry name" value="ELM2"/>
    <property type="match status" value="1"/>
</dbReference>
<evidence type="ECO:0000256" key="3">
    <source>
        <dbReference type="ARBA" id="ARBA00022553"/>
    </source>
</evidence>
<feature type="compositionally biased region" description="Acidic residues" evidence="7">
    <location>
        <begin position="74"/>
        <end position="86"/>
    </location>
</feature>
<dbReference type="InterPro" id="IPR009057">
    <property type="entry name" value="Homeodomain-like_sf"/>
</dbReference>
<proteinExistence type="predicted"/>
<dbReference type="CDD" id="cd11661">
    <property type="entry name" value="SANT_MTA3_like"/>
    <property type="match status" value="1"/>
</dbReference>
<feature type="region of interest" description="Disordered" evidence="7">
    <location>
        <begin position="268"/>
        <end position="301"/>
    </location>
</feature>
<dbReference type="InterPro" id="IPR040138">
    <property type="entry name" value="MIER/MTA"/>
</dbReference>
<evidence type="ECO:0000313" key="10">
    <source>
        <dbReference type="EMBL" id="CAL1593761.1"/>
    </source>
</evidence>
<protein>
    <recommendedName>
        <fullName evidence="12">Mesoderm induction early response 1, family member 2</fullName>
    </recommendedName>
</protein>
<dbReference type="PROSITE" id="PS51293">
    <property type="entry name" value="SANT"/>
    <property type="match status" value="1"/>
</dbReference>
<evidence type="ECO:0000256" key="4">
    <source>
        <dbReference type="ARBA" id="ARBA00023015"/>
    </source>
</evidence>
<dbReference type="FunFam" id="1.10.10.60:FF:000025">
    <property type="entry name" value="Mesoderm induction early response 1, transcriptional regulator"/>
    <property type="match status" value="1"/>
</dbReference>
<dbReference type="InterPro" id="IPR017884">
    <property type="entry name" value="SANT_dom"/>
</dbReference>
<keyword evidence="2" id="KW-0678">Repressor</keyword>
<evidence type="ECO:0000259" key="8">
    <source>
        <dbReference type="PROSITE" id="PS51156"/>
    </source>
</evidence>
<dbReference type="PANTHER" id="PTHR10865">
    <property type="entry name" value="METASTASIS-ASSOCIATED PROTEIN AND MESODERM INDUCTION EARLY RESPONSE PROTEIN"/>
    <property type="match status" value="1"/>
</dbReference>
<evidence type="ECO:0000256" key="6">
    <source>
        <dbReference type="ARBA" id="ARBA00023242"/>
    </source>
</evidence>
<keyword evidence="5" id="KW-0804">Transcription</keyword>
<accession>A0AAV2KUQ9</accession>
<dbReference type="GO" id="GO:0042826">
    <property type="term" value="F:histone deacetylase binding"/>
    <property type="evidence" value="ECO:0007669"/>
    <property type="project" value="TreeGrafter"/>
</dbReference>